<protein>
    <submittedName>
        <fullName evidence="1">Uncharacterized protein</fullName>
    </submittedName>
</protein>
<dbReference type="Proteomes" id="UP000001075">
    <property type="component" value="Unassembled WGS sequence"/>
</dbReference>
<sequence>MAFKWFRVFLDSETQLLLAHQLSITWQLRAESRRKSKREQLPSCPCLYMSLPAMSLLAWITTSLLHFPESSLTPSPV</sequence>
<evidence type="ECO:0000313" key="2">
    <source>
        <dbReference type="Proteomes" id="UP000001075"/>
    </source>
</evidence>
<dbReference type="EMBL" id="JH000762">
    <property type="protein sequence ID" value="EGV92116.1"/>
    <property type="molecule type" value="Genomic_DNA"/>
</dbReference>
<gene>
    <name evidence="1" type="ORF">I79_014864</name>
</gene>
<dbReference type="AlphaFoldDB" id="G3HV86"/>
<reference evidence="2" key="1">
    <citation type="journal article" date="2011" name="Nat. Biotechnol.">
        <title>The genomic sequence of the Chinese hamster ovary (CHO)-K1 cell line.</title>
        <authorList>
            <person name="Xu X."/>
            <person name="Nagarajan H."/>
            <person name="Lewis N.E."/>
            <person name="Pan S."/>
            <person name="Cai Z."/>
            <person name="Liu X."/>
            <person name="Chen W."/>
            <person name="Xie M."/>
            <person name="Wang W."/>
            <person name="Hammond S."/>
            <person name="Andersen M.R."/>
            <person name="Neff N."/>
            <person name="Passarelli B."/>
            <person name="Koh W."/>
            <person name="Fan H.C."/>
            <person name="Wang J."/>
            <person name="Gui Y."/>
            <person name="Lee K.H."/>
            <person name="Betenbaugh M.J."/>
            <person name="Quake S.R."/>
            <person name="Famili I."/>
            <person name="Palsson B.O."/>
            <person name="Wang J."/>
        </authorList>
    </citation>
    <scope>NUCLEOTIDE SEQUENCE [LARGE SCALE GENOMIC DNA]</scope>
    <source>
        <strain evidence="2">CHO K1 cell line</strain>
    </source>
</reference>
<name>G3HV86_CRIGR</name>
<evidence type="ECO:0000313" key="1">
    <source>
        <dbReference type="EMBL" id="EGV92116.1"/>
    </source>
</evidence>
<dbReference type="InParanoid" id="G3HV86"/>
<proteinExistence type="predicted"/>
<accession>G3HV86</accession>
<organism evidence="1 2">
    <name type="scientific">Cricetulus griseus</name>
    <name type="common">Chinese hamster</name>
    <name type="synonym">Cricetulus barabensis griseus</name>
    <dbReference type="NCBI Taxonomy" id="10029"/>
    <lineage>
        <taxon>Eukaryota</taxon>
        <taxon>Metazoa</taxon>
        <taxon>Chordata</taxon>
        <taxon>Craniata</taxon>
        <taxon>Vertebrata</taxon>
        <taxon>Euteleostomi</taxon>
        <taxon>Mammalia</taxon>
        <taxon>Eutheria</taxon>
        <taxon>Euarchontoglires</taxon>
        <taxon>Glires</taxon>
        <taxon>Rodentia</taxon>
        <taxon>Myomorpha</taxon>
        <taxon>Muroidea</taxon>
        <taxon>Cricetidae</taxon>
        <taxon>Cricetinae</taxon>
        <taxon>Cricetulus</taxon>
    </lineage>
</organism>